<comment type="cofactor">
    <cofactor evidence="1">
        <name>Zn(2+)</name>
        <dbReference type="ChEBI" id="CHEBI:29105"/>
    </cofactor>
</comment>
<dbReference type="CDD" id="cd08255">
    <property type="entry name" value="2-desacetyl-2-hydroxyethyl_bacteriochlorophyllide_like"/>
    <property type="match status" value="1"/>
</dbReference>
<keyword evidence="4" id="KW-0862">Zinc</keyword>
<comment type="caution">
    <text evidence="7">The sequence shown here is derived from an EMBL/GenBank/DDBJ whole genome shotgun (WGS) entry which is preliminary data.</text>
</comment>
<dbReference type="InterPro" id="IPR013149">
    <property type="entry name" value="ADH-like_C"/>
</dbReference>
<sequence>MDSLTITFTGKSHLELRSLPVDEPGPGEVLVATQFSLISTGTELICYLRNFEEGTHWDMWVRYPFFPGYSNAGIVVARGQGADRFEEGQLVAYRAGHRQYAVVPESTLLAVPPGVTAREASWIALAKIVQNGVRRAEHVMGDDVAVVGQGILGQLVVQYARLMGARNIIAIDLAAQRLEYSAEISGATHTLQMPVDEALPKVASLTSNAMPDVVYDVTGFPAVFASALKLPRKFGTLVLLGDTGTPSGQQLSSDVIIKGLKIVGAHDSHPPNEPSDWNHWTSQRISELFFTYLARGQMNVKDLITHTYKPRQAQEAYDMLDRDRTSALGVVFDWT</sequence>
<feature type="domain" description="Enoyl reductase (ER)" evidence="6">
    <location>
        <begin position="10"/>
        <end position="328"/>
    </location>
</feature>
<dbReference type="SUPFAM" id="SSF50129">
    <property type="entry name" value="GroES-like"/>
    <property type="match status" value="1"/>
</dbReference>
<dbReference type="GO" id="GO:0046872">
    <property type="term" value="F:metal ion binding"/>
    <property type="evidence" value="ECO:0007669"/>
    <property type="project" value="UniProtKB-KW"/>
</dbReference>
<dbReference type="PANTHER" id="PTHR43350:SF19">
    <property type="entry name" value="D-GULOSIDE 3-DEHYDROGENASE"/>
    <property type="match status" value="1"/>
</dbReference>
<dbReference type="InterPro" id="IPR036291">
    <property type="entry name" value="NAD(P)-bd_dom_sf"/>
</dbReference>
<dbReference type="SUPFAM" id="SSF51735">
    <property type="entry name" value="NAD(P)-binding Rossmann-fold domains"/>
    <property type="match status" value="1"/>
</dbReference>
<dbReference type="GO" id="GO:0016491">
    <property type="term" value="F:oxidoreductase activity"/>
    <property type="evidence" value="ECO:0007669"/>
    <property type="project" value="UniProtKB-KW"/>
</dbReference>
<evidence type="ECO:0000256" key="5">
    <source>
        <dbReference type="ARBA" id="ARBA00023002"/>
    </source>
</evidence>
<name>A0A6B1DRD2_9CHLR</name>
<dbReference type="AlphaFoldDB" id="A0A6B1DRD2"/>
<reference evidence="7" key="1">
    <citation type="submission" date="2019-09" db="EMBL/GenBank/DDBJ databases">
        <title>Characterisation of the sponge microbiome using genome-centric metagenomics.</title>
        <authorList>
            <person name="Engelberts J.P."/>
            <person name="Robbins S.J."/>
            <person name="De Goeij J.M."/>
            <person name="Aranda M."/>
            <person name="Bell S.C."/>
            <person name="Webster N.S."/>
        </authorList>
    </citation>
    <scope>NUCLEOTIDE SEQUENCE</scope>
    <source>
        <strain evidence="7">SB0662_bin_9</strain>
    </source>
</reference>
<dbReference type="Pfam" id="PF00107">
    <property type="entry name" value="ADH_zinc_N"/>
    <property type="match status" value="1"/>
</dbReference>
<evidence type="ECO:0000256" key="3">
    <source>
        <dbReference type="ARBA" id="ARBA00022723"/>
    </source>
</evidence>
<evidence type="ECO:0000256" key="4">
    <source>
        <dbReference type="ARBA" id="ARBA00022833"/>
    </source>
</evidence>
<dbReference type="PANTHER" id="PTHR43350">
    <property type="entry name" value="NAD-DEPENDENT ALCOHOL DEHYDROGENASE"/>
    <property type="match status" value="1"/>
</dbReference>
<evidence type="ECO:0000259" key="6">
    <source>
        <dbReference type="SMART" id="SM00829"/>
    </source>
</evidence>
<dbReference type="InterPro" id="IPR011032">
    <property type="entry name" value="GroES-like_sf"/>
</dbReference>
<evidence type="ECO:0000256" key="2">
    <source>
        <dbReference type="ARBA" id="ARBA00008072"/>
    </source>
</evidence>
<keyword evidence="5" id="KW-0560">Oxidoreductase</keyword>
<gene>
    <name evidence="7" type="ORF">F4Y08_08245</name>
</gene>
<dbReference type="SMART" id="SM00829">
    <property type="entry name" value="PKS_ER"/>
    <property type="match status" value="1"/>
</dbReference>
<protein>
    <submittedName>
        <fullName evidence="7">Zinc-binding dehydrogenase</fullName>
    </submittedName>
</protein>
<keyword evidence="3" id="KW-0479">Metal-binding</keyword>
<comment type="similarity">
    <text evidence="2">Belongs to the zinc-containing alcohol dehydrogenase family.</text>
</comment>
<evidence type="ECO:0000313" key="7">
    <source>
        <dbReference type="EMBL" id="MYD90309.1"/>
    </source>
</evidence>
<dbReference type="InterPro" id="IPR020843">
    <property type="entry name" value="ER"/>
</dbReference>
<proteinExistence type="inferred from homology"/>
<organism evidence="7">
    <name type="scientific">Caldilineaceae bacterium SB0662_bin_9</name>
    <dbReference type="NCBI Taxonomy" id="2605258"/>
    <lineage>
        <taxon>Bacteria</taxon>
        <taxon>Bacillati</taxon>
        <taxon>Chloroflexota</taxon>
        <taxon>Caldilineae</taxon>
        <taxon>Caldilineales</taxon>
        <taxon>Caldilineaceae</taxon>
    </lineage>
</organism>
<accession>A0A6B1DRD2</accession>
<evidence type="ECO:0000256" key="1">
    <source>
        <dbReference type="ARBA" id="ARBA00001947"/>
    </source>
</evidence>
<dbReference type="Gene3D" id="3.40.50.720">
    <property type="entry name" value="NAD(P)-binding Rossmann-like Domain"/>
    <property type="match status" value="1"/>
</dbReference>
<dbReference type="Gene3D" id="3.90.180.10">
    <property type="entry name" value="Medium-chain alcohol dehydrogenases, catalytic domain"/>
    <property type="match status" value="2"/>
</dbReference>
<dbReference type="EMBL" id="VXPY01000056">
    <property type="protein sequence ID" value="MYD90309.1"/>
    <property type="molecule type" value="Genomic_DNA"/>
</dbReference>